<evidence type="ECO:0000313" key="2">
    <source>
        <dbReference type="Proteomes" id="UP000225963"/>
    </source>
</evidence>
<organism evidence="1 2">
    <name type="scientific">Bacillus phage BM15</name>
    <dbReference type="NCBI Taxonomy" id="1755680"/>
    <lineage>
        <taxon>Viruses</taxon>
        <taxon>Duplodnaviria</taxon>
        <taxon>Heunggongvirae</taxon>
        <taxon>Uroviricota</taxon>
        <taxon>Caudoviricetes</taxon>
        <taxon>Herelleviridae</taxon>
        <taxon>Bastillevirinae</taxon>
        <taxon>Caeruleovirus</taxon>
        <taxon>Caeruleovirus BM15</taxon>
    </lineage>
</organism>
<protein>
    <submittedName>
        <fullName evidence="1">Uncharacterized protein</fullName>
    </submittedName>
</protein>
<dbReference type="Proteomes" id="UP000225963">
    <property type="component" value="Segment"/>
</dbReference>
<accession>A0A0S2MUV2</accession>
<keyword evidence="2" id="KW-1185">Reference proteome</keyword>
<sequence length="96" mass="10728">MTKVKATCIHCEVEETVSKNGLRGGNWSCDVCAGMQQHKRRTYKLLFMEQGVYGAALLEDISQDELGEIINELLTVHKGILLGLTEIKEEKAKVVH</sequence>
<dbReference type="OrthoDB" id="18598at10239"/>
<proteinExistence type="predicted"/>
<reference evidence="2" key="1">
    <citation type="submission" date="2015-11" db="EMBL/GenBank/DDBJ databases">
        <authorList>
            <person name="Sharaf A."/>
            <person name="Marie M.E."/>
            <person name="Esson H."/>
            <person name="El-Afifi I.S."/>
            <person name="Hammad M.A."/>
        </authorList>
    </citation>
    <scope>NUCLEOTIDE SEQUENCE [LARGE SCALE GENOMIC DNA]</scope>
</reference>
<name>A0A0S2MUV2_9CAUD</name>
<evidence type="ECO:0000313" key="1">
    <source>
        <dbReference type="EMBL" id="ALO79668.1"/>
    </source>
</evidence>
<dbReference type="EMBL" id="KT995480">
    <property type="protein sequence ID" value="ALO79668.1"/>
    <property type="molecule type" value="Genomic_DNA"/>
</dbReference>
<gene>
    <name evidence="1" type="ORF">BM10_264</name>
</gene>